<comment type="similarity">
    <text evidence="1">Belongs to the N(4)/N(6)-methyltransferase family.</text>
</comment>
<feature type="domain" description="ParB-like N-terminal" evidence="7">
    <location>
        <begin position="7"/>
        <end position="92"/>
    </location>
</feature>
<dbReference type="Pfam" id="PF01555">
    <property type="entry name" value="N6_N4_Mtase"/>
    <property type="match status" value="1"/>
</dbReference>
<protein>
    <recommendedName>
        <fullName evidence="2">site-specific DNA-methyltransferase (adenine-specific)</fullName>
        <ecNumber evidence="2">2.1.1.72</ecNumber>
    </recommendedName>
</protein>
<proteinExistence type="inferred from homology"/>
<evidence type="ECO:0000256" key="3">
    <source>
        <dbReference type="ARBA" id="ARBA00022603"/>
    </source>
</evidence>
<dbReference type="InterPro" id="IPR002295">
    <property type="entry name" value="N4/N6-MTase_EcoPI_Mod-like"/>
</dbReference>
<comment type="catalytic activity">
    <reaction evidence="6">
        <text>a 2'-deoxyadenosine in DNA + S-adenosyl-L-methionine = an N(6)-methyl-2'-deoxyadenosine in DNA + S-adenosyl-L-homocysteine + H(+)</text>
        <dbReference type="Rhea" id="RHEA:15197"/>
        <dbReference type="Rhea" id="RHEA-COMP:12418"/>
        <dbReference type="Rhea" id="RHEA-COMP:12419"/>
        <dbReference type="ChEBI" id="CHEBI:15378"/>
        <dbReference type="ChEBI" id="CHEBI:57856"/>
        <dbReference type="ChEBI" id="CHEBI:59789"/>
        <dbReference type="ChEBI" id="CHEBI:90615"/>
        <dbReference type="ChEBI" id="CHEBI:90616"/>
        <dbReference type="EC" id="2.1.1.72"/>
    </reaction>
</comment>
<dbReference type="Gene3D" id="3.40.50.150">
    <property type="entry name" value="Vaccinia Virus protein VP39"/>
    <property type="match status" value="1"/>
</dbReference>
<dbReference type="InterPro" id="IPR003115">
    <property type="entry name" value="ParB_N"/>
</dbReference>
<dbReference type="PRINTS" id="PR00506">
    <property type="entry name" value="D21N6MTFRASE"/>
</dbReference>
<dbReference type="Gene3D" id="3.90.1530.10">
    <property type="entry name" value="Conserved hypothetical protein from pyrococcus furiosus pfu- 392566-001, ParB domain"/>
    <property type="match status" value="1"/>
</dbReference>
<keyword evidence="3 8" id="KW-0489">Methyltransferase</keyword>
<evidence type="ECO:0000256" key="6">
    <source>
        <dbReference type="ARBA" id="ARBA00047942"/>
    </source>
</evidence>
<reference evidence="8" key="1">
    <citation type="journal article" date="2021" name="PeerJ">
        <title>Extensive microbial diversity within the chicken gut microbiome revealed by metagenomics and culture.</title>
        <authorList>
            <person name="Gilroy R."/>
            <person name="Ravi A."/>
            <person name="Getino M."/>
            <person name="Pursley I."/>
            <person name="Horton D.L."/>
            <person name="Alikhan N.F."/>
            <person name="Baker D."/>
            <person name="Gharbi K."/>
            <person name="Hall N."/>
            <person name="Watson M."/>
            <person name="Adriaenssens E.M."/>
            <person name="Foster-Nyarko E."/>
            <person name="Jarju S."/>
            <person name="Secka A."/>
            <person name="Antonio M."/>
            <person name="Oren A."/>
            <person name="Chaudhuri R.R."/>
            <person name="La Ragione R."/>
            <person name="Hildebrand F."/>
            <person name="Pallen M.J."/>
        </authorList>
    </citation>
    <scope>NUCLEOTIDE SEQUENCE</scope>
    <source>
        <strain evidence="8">5032</strain>
    </source>
</reference>
<dbReference type="SMART" id="SM00470">
    <property type="entry name" value="ParB"/>
    <property type="match status" value="1"/>
</dbReference>
<evidence type="ECO:0000256" key="4">
    <source>
        <dbReference type="ARBA" id="ARBA00022679"/>
    </source>
</evidence>
<dbReference type="InterPro" id="IPR002941">
    <property type="entry name" value="DNA_methylase_N4/N6"/>
</dbReference>
<dbReference type="EC" id="2.1.1.72" evidence="2"/>
<evidence type="ECO:0000256" key="5">
    <source>
        <dbReference type="ARBA" id="ARBA00022691"/>
    </source>
</evidence>
<dbReference type="PIRSF" id="PIRSF036758">
    <property type="entry name" value="Aden_M_ParB"/>
    <property type="match status" value="1"/>
</dbReference>
<dbReference type="InterPro" id="IPR002052">
    <property type="entry name" value="DNA_methylase_N6_adenine_CS"/>
</dbReference>
<sequence>MEKNTLAYWPVERLHACERPLRNNDACVERMVAAIERYGFRVPLLVRADGEVVDGHLRLKAARQLALTSVPVLLVDDLDDAQVRSFRLLVNRSATWATWNEAALSRELAELQTLHVDLSLTGFEPRELDRFLGALALDDEDALDAAPEPPMHPVSRPGDVWLLGGHRLLCGDATLPEAYAALMQGMEADMIWTDPPYNVGYEGKAGKIKNDAMSDQTFAAFLQRVFQRIAAVVRKGGAVYVAHADAGQLGVAFRQAYLQAGLKLASCLIWRKNTGVLSRADYHWQHEPILYGWRPGAPHVWYGDRKQTTVQDAFPAAVREAGEEACWHIMDGERIVRISGRDVRVEVLTGTVFCEAKPQRNADHPTMKPVALIERMLANSSKRGDVVLDPFGGSGSTLMACERQGRICRTMELDPRFADVIVRRWEEATGREALLEEGVRPFAEMALIRGVPHAC</sequence>
<dbReference type="Proteomes" id="UP000823821">
    <property type="component" value="Unassembled WGS sequence"/>
</dbReference>
<reference evidence="8" key="2">
    <citation type="submission" date="2021-04" db="EMBL/GenBank/DDBJ databases">
        <authorList>
            <person name="Gilroy R."/>
        </authorList>
    </citation>
    <scope>NUCLEOTIDE SEQUENCE</scope>
    <source>
        <strain evidence="8">5032</strain>
    </source>
</reference>
<dbReference type="InterPro" id="IPR015840">
    <property type="entry name" value="DNA_MeTrfase_ParB"/>
</dbReference>
<dbReference type="GO" id="GO:0003677">
    <property type="term" value="F:DNA binding"/>
    <property type="evidence" value="ECO:0007669"/>
    <property type="project" value="InterPro"/>
</dbReference>
<accession>A0A9D2HJF2</accession>
<evidence type="ECO:0000313" key="9">
    <source>
        <dbReference type="Proteomes" id="UP000823821"/>
    </source>
</evidence>
<name>A0A9D2HJF2_9BACT</name>
<dbReference type="SUPFAM" id="SSF53335">
    <property type="entry name" value="S-adenosyl-L-methionine-dependent methyltransferases"/>
    <property type="match status" value="1"/>
</dbReference>
<keyword evidence="5" id="KW-0949">S-adenosyl-L-methionine</keyword>
<dbReference type="GO" id="GO:0009007">
    <property type="term" value="F:site-specific DNA-methyltransferase (adenine-specific) activity"/>
    <property type="evidence" value="ECO:0007669"/>
    <property type="project" value="UniProtKB-EC"/>
</dbReference>
<dbReference type="InterPro" id="IPR029063">
    <property type="entry name" value="SAM-dependent_MTases_sf"/>
</dbReference>
<dbReference type="EMBL" id="DWZD01000005">
    <property type="protein sequence ID" value="HJA78020.1"/>
    <property type="molecule type" value="Genomic_DNA"/>
</dbReference>
<organism evidence="8 9">
    <name type="scientific">Candidatus Desulfovibrio intestinavium</name>
    <dbReference type="NCBI Taxonomy" id="2838534"/>
    <lineage>
        <taxon>Bacteria</taxon>
        <taxon>Pseudomonadati</taxon>
        <taxon>Thermodesulfobacteriota</taxon>
        <taxon>Desulfovibrionia</taxon>
        <taxon>Desulfovibrionales</taxon>
        <taxon>Desulfovibrionaceae</taxon>
        <taxon>Desulfovibrio</taxon>
    </lineage>
</organism>
<evidence type="ECO:0000256" key="2">
    <source>
        <dbReference type="ARBA" id="ARBA00011900"/>
    </source>
</evidence>
<dbReference type="GO" id="GO:0032259">
    <property type="term" value="P:methylation"/>
    <property type="evidence" value="ECO:0007669"/>
    <property type="project" value="UniProtKB-KW"/>
</dbReference>
<dbReference type="SUPFAM" id="SSF110849">
    <property type="entry name" value="ParB/Sulfiredoxin"/>
    <property type="match status" value="1"/>
</dbReference>
<evidence type="ECO:0000313" key="8">
    <source>
        <dbReference type="EMBL" id="HJA78020.1"/>
    </source>
</evidence>
<evidence type="ECO:0000256" key="1">
    <source>
        <dbReference type="ARBA" id="ARBA00006594"/>
    </source>
</evidence>
<dbReference type="AlphaFoldDB" id="A0A9D2HJF2"/>
<gene>
    <name evidence="8" type="ORF">H9784_00395</name>
</gene>
<dbReference type="InterPro" id="IPR036086">
    <property type="entry name" value="ParB/Sulfiredoxin_sf"/>
</dbReference>
<dbReference type="GO" id="GO:0008170">
    <property type="term" value="F:N-methyltransferase activity"/>
    <property type="evidence" value="ECO:0007669"/>
    <property type="project" value="InterPro"/>
</dbReference>
<keyword evidence="4" id="KW-0808">Transferase</keyword>
<comment type="caution">
    <text evidence="8">The sequence shown here is derived from an EMBL/GenBank/DDBJ whole genome shotgun (WGS) entry which is preliminary data.</text>
</comment>
<dbReference type="PROSITE" id="PS00092">
    <property type="entry name" value="N6_MTASE"/>
    <property type="match status" value="1"/>
</dbReference>
<evidence type="ECO:0000259" key="7">
    <source>
        <dbReference type="SMART" id="SM00470"/>
    </source>
</evidence>